<evidence type="ECO:0000256" key="4">
    <source>
        <dbReference type="ARBA" id="ARBA00022801"/>
    </source>
</evidence>
<keyword evidence="10" id="KW-1185">Reference proteome</keyword>
<sequence>MLSTHKLSQKQLITIALFYAEAGVNWVFEPEKLKKSIKLHEAYMPTKNVSLPKYIESKTTTLPFLDSGIIEKAQSVAKKSLTLIQLKSGISSFNSLVLKNNTLSTICAHQTGEESGLMVIGYTPSREDEKRGKAFSGKAGHMLDQMLKSIGLVRQKICVSMIIPWCPTGNRKLENIEIEACRPFIERQIELVSPRFILLLGNSSSQFFFGKDCLLHANRNKWSEIYIAGKKIPTLSTLHPQELFISPLSKKLAWHDLIILKTAFDNT</sequence>
<protein>
    <submittedName>
        <fullName evidence="9">Uracil-DNA glycosylase, family 4</fullName>
    </submittedName>
</protein>
<dbReference type="AlphaFoldDB" id="L0EWQ1"/>
<dbReference type="Gene3D" id="3.40.470.10">
    <property type="entry name" value="Uracil-DNA glycosylase-like domain"/>
    <property type="match status" value="1"/>
</dbReference>
<dbReference type="GO" id="GO:0006281">
    <property type="term" value="P:DNA repair"/>
    <property type="evidence" value="ECO:0007669"/>
    <property type="project" value="UniProtKB-KW"/>
</dbReference>
<keyword evidence="2" id="KW-0479">Metal-binding</keyword>
<dbReference type="SMART" id="SM00986">
    <property type="entry name" value="UDG"/>
    <property type="match status" value="1"/>
</dbReference>
<dbReference type="Pfam" id="PF03167">
    <property type="entry name" value="UDG"/>
    <property type="match status" value="1"/>
</dbReference>
<organism evidence="9 10">
    <name type="scientific">Liberibacter crescens (strain BT-1)</name>
    <dbReference type="NCBI Taxonomy" id="1215343"/>
    <lineage>
        <taxon>Bacteria</taxon>
        <taxon>Pseudomonadati</taxon>
        <taxon>Pseudomonadota</taxon>
        <taxon>Alphaproteobacteria</taxon>
        <taxon>Hyphomicrobiales</taxon>
        <taxon>Rhizobiaceae</taxon>
        <taxon>Liberibacter</taxon>
    </lineage>
</organism>
<feature type="domain" description="Uracil-DNA glycosylase-like" evidence="8">
    <location>
        <begin position="108"/>
        <end position="258"/>
    </location>
</feature>
<dbReference type="GO" id="GO:0046872">
    <property type="term" value="F:metal ion binding"/>
    <property type="evidence" value="ECO:0007669"/>
    <property type="project" value="UniProtKB-KW"/>
</dbReference>
<keyword evidence="4" id="KW-0378">Hydrolase</keyword>
<evidence type="ECO:0000256" key="7">
    <source>
        <dbReference type="ARBA" id="ARBA00023204"/>
    </source>
</evidence>
<dbReference type="SMART" id="SM00987">
    <property type="entry name" value="UreE_C"/>
    <property type="match status" value="1"/>
</dbReference>
<evidence type="ECO:0000256" key="3">
    <source>
        <dbReference type="ARBA" id="ARBA00022763"/>
    </source>
</evidence>
<evidence type="ECO:0000313" key="9">
    <source>
        <dbReference type="EMBL" id="AGA65290.1"/>
    </source>
</evidence>
<dbReference type="PANTHER" id="PTHR33693:SF1">
    <property type="entry name" value="TYPE-4 URACIL-DNA GLYCOSYLASE"/>
    <property type="match status" value="1"/>
</dbReference>
<evidence type="ECO:0000256" key="5">
    <source>
        <dbReference type="ARBA" id="ARBA00023004"/>
    </source>
</evidence>
<dbReference type="InterPro" id="IPR005122">
    <property type="entry name" value="Uracil-DNA_glycosylase-like"/>
</dbReference>
<dbReference type="InterPro" id="IPR036895">
    <property type="entry name" value="Uracil-DNA_glycosylase-like_sf"/>
</dbReference>
<evidence type="ECO:0000313" key="10">
    <source>
        <dbReference type="Proteomes" id="UP000010799"/>
    </source>
</evidence>
<accession>L0EWQ1</accession>
<reference evidence="9 10" key="1">
    <citation type="journal article" date="2012" name="Stand. Genomic Sci.">
        <title>Complete genome sequence of Liberibacter crescens BT-1.</title>
        <authorList>
            <person name="Leonard M.T."/>
            <person name="Fagen J.R."/>
            <person name="Davis-Richardson A.G."/>
            <person name="Davis M.J."/>
            <person name="Triplett E.W."/>
        </authorList>
    </citation>
    <scope>NUCLEOTIDE SEQUENCE [LARGE SCALE GENOMIC DNA]</scope>
    <source>
        <strain evidence="9 10">BT-1</strain>
    </source>
</reference>
<dbReference type="GO" id="GO:0051539">
    <property type="term" value="F:4 iron, 4 sulfur cluster binding"/>
    <property type="evidence" value="ECO:0007669"/>
    <property type="project" value="UniProtKB-KW"/>
</dbReference>
<keyword evidence="6" id="KW-0411">Iron-sulfur</keyword>
<evidence type="ECO:0000259" key="8">
    <source>
        <dbReference type="SMART" id="SM00986"/>
    </source>
</evidence>
<keyword evidence="1" id="KW-0004">4Fe-4S</keyword>
<dbReference type="RefSeq" id="WP_015273715.1">
    <property type="nucleotide sequence ID" value="NC_019907.1"/>
</dbReference>
<keyword evidence="3" id="KW-0227">DNA damage</keyword>
<name>L0EWQ1_LIBCB</name>
<dbReference type="KEGG" id="lcc:B488_12980"/>
<dbReference type="InterPro" id="IPR051536">
    <property type="entry name" value="UDG_Type-4/5"/>
</dbReference>
<evidence type="ECO:0000256" key="2">
    <source>
        <dbReference type="ARBA" id="ARBA00022723"/>
    </source>
</evidence>
<evidence type="ECO:0000256" key="6">
    <source>
        <dbReference type="ARBA" id="ARBA00023014"/>
    </source>
</evidence>
<dbReference type="eggNOG" id="COG1573">
    <property type="taxonomic scope" value="Bacteria"/>
</dbReference>
<dbReference type="Proteomes" id="UP000010799">
    <property type="component" value="Chromosome"/>
</dbReference>
<dbReference type="HOGENOM" id="CLU_044815_1_0_5"/>
<dbReference type="EMBL" id="CP003789">
    <property type="protein sequence ID" value="AGA65290.1"/>
    <property type="molecule type" value="Genomic_DNA"/>
</dbReference>
<gene>
    <name evidence="9" type="ordered locus">B488_12980</name>
</gene>
<proteinExistence type="predicted"/>
<dbReference type="GO" id="GO:0097506">
    <property type="term" value="F:deaminated base DNA N-glycosylase activity"/>
    <property type="evidence" value="ECO:0007669"/>
    <property type="project" value="UniProtKB-ARBA"/>
</dbReference>
<keyword evidence="5" id="KW-0408">Iron</keyword>
<dbReference type="PATRIC" id="fig|1215343.11.peg.1339"/>
<keyword evidence="7" id="KW-0234">DNA repair</keyword>
<dbReference type="CDD" id="cd10030">
    <property type="entry name" value="UDG-F4_TTUDGA_SPO1dp_like"/>
    <property type="match status" value="1"/>
</dbReference>
<dbReference type="STRING" id="1215343.B488_12980"/>
<dbReference type="SUPFAM" id="SSF52141">
    <property type="entry name" value="Uracil-DNA glycosylase-like"/>
    <property type="match status" value="1"/>
</dbReference>
<evidence type="ECO:0000256" key="1">
    <source>
        <dbReference type="ARBA" id="ARBA00022485"/>
    </source>
</evidence>
<dbReference type="PANTHER" id="PTHR33693">
    <property type="entry name" value="TYPE-5 URACIL-DNA GLYCOSYLASE"/>
    <property type="match status" value="1"/>
</dbReference>